<evidence type="ECO:0000313" key="1">
    <source>
        <dbReference type="EMBL" id="WSB98884.1"/>
    </source>
</evidence>
<organism evidence="1 2">
    <name type="scientific">Streptomyces scopuliridis</name>
    <dbReference type="NCBI Taxonomy" id="452529"/>
    <lineage>
        <taxon>Bacteria</taxon>
        <taxon>Bacillati</taxon>
        <taxon>Actinomycetota</taxon>
        <taxon>Actinomycetes</taxon>
        <taxon>Kitasatosporales</taxon>
        <taxon>Streptomycetaceae</taxon>
        <taxon>Streptomyces</taxon>
    </lineage>
</organism>
<evidence type="ECO:0000313" key="2">
    <source>
        <dbReference type="Proteomes" id="UP001348369"/>
    </source>
</evidence>
<protein>
    <submittedName>
        <fullName evidence="1">Uncharacterized protein</fullName>
    </submittedName>
</protein>
<dbReference type="EMBL" id="CP109109">
    <property type="protein sequence ID" value="WSB98884.1"/>
    <property type="molecule type" value="Genomic_DNA"/>
</dbReference>
<keyword evidence="2" id="KW-1185">Reference proteome</keyword>
<accession>A0ACD4ZL25</accession>
<dbReference type="Proteomes" id="UP001348369">
    <property type="component" value="Chromosome"/>
</dbReference>
<sequence length="96" mass="10451">MSNWISVVVILGLIVVGVMVIHLVNGQRRNRIAGYSFGRSLWEPPNRATPTEATEPTDTDADTGTGTGTGTARSHGLHRLSGLISGRDRRRRKATR</sequence>
<name>A0ACD4ZL25_9ACTN</name>
<reference evidence="1" key="1">
    <citation type="submission" date="2022-10" db="EMBL/GenBank/DDBJ databases">
        <title>The complete genomes of actinobacterial strains from the NBC collection.</title>
        <authorList>
            <person name="Joergensen T.S."/>
            <person name="Alvarez Arevalo M."/>
            <person name="Sterndorff E.B."/>
            <person name="Faurdal D."/>
            <person name="Vuksanovic O."/>
            <person name="Mourched A.-S."/>
            <person name="Charusanti P."/>
            <person name="Shaw S."/>
            <person name="Blin K."/>
            <person name="Weber T."/>
        </authorList>
    </citation>
    <scope>NUCLEOTIDE SEQUENCE</scope>
    <source>
        <strain evidence="1">NBC 01771</strain>
    </source>
</reference>
<proteinExistence type="predicted"/>
<gene>
    <name evidence="1" type="ORF">OG835_18925</name>
</gene>